<gene>
    <name evidence="2" type="ORF">HPE56_01890</name>
</gene>
<dbReference type="NCBIfam" id="TIGR00573">
    <property type="entry name" value="dnaq"/>
    <property type="match status" value="1"/>
</dbReference>
<dbReference type="InterPro" id="IPR006054">
    <property type="entry name" value="DnaQ"/>
</dbReference>
<dbReference type="Gene3D" id="3.30.420.10">
    <property type="entry name" value="Ribonuclease H-like superfamily/Ribonuclease H"/>
    <property type="match status" value="1"/>
</dbReference>
<dbReference type="PANTHER" id="PTHR30231">
    <property type="entry name" value="DNA POLYMERASE III SUBUNIT EPSILON"/>
    <property type="match status" value="1"/>
</dbReference>
<dbReference type="PANTHER" id="PTHR30231:SF41">
    <property type="entry name" value="DNA POLYMERASE III SUBUNIT EPSILON"/>
    <property type="match status" value="1"/>
</dbReference>
<dbReference type="InterPro" id="IPR047296">
    <property type="entry name" value="GIY-YIG_UvrC_Cho"/>
</dbReference>
<accession>A0ABR7UVN7</accession>
<dbReference type="RefSeq" id="WP_188242070.1">
    <property type="nucleotide sequence ID" value="NZ_JABTCF010000001.1"/>
</dbReference>
<dbReference type="Proteomes" id="UP001166021">
    <property type="component" value="Unassembled WGS sequence"/>
</dbReference>
<dbReference type="SUPFAM" id="SSF82771">
    <property type="entry name" value="GIY-YIG endonuclease"/>
    <property type="match status" value="1"/>
</dbReference>
<dbReference type="InterPro" id="IPR013520">
    <property type="entry name" value="Ribonucl_H"/>
</dbReference>
<dbReference type="EMBL" id="JABTCF010000001">
    <property type="protein sequence ID" value="MBD0776529.1"/>
    <property type="molecule type" value="Genomic_DNA"/>
</dbReference>
<name>A0ABR7UVN7_9FLAO</name>
<evidence type="ECO:0000259" key="1">
    <source>
        <dbReference type="PROSITE" id="PS50164"/>
    </source>
</evidence>
<reference evidence="2" key="1">
    <citation type="submission" date="2020-05" db="EMBL/GenBank/DDBJ databases">
        <title>The draft genome sequence of Maribacter sp. ANRC-HE7.</title>
        <authorList>
            <person name="Mu L."/>
        </authorList>
    </citation>
    <scope>NUCLEOTIDE SEQUENCE</scope>
    <source>
        <strain evidence="2">ANRC-HE7</strain>
    </source>
</reference>
<keyword evidence="3" id="KW-1185">Reference proteome</keyword>
<dbReference type="InterPro" id="IPR036397">
    <property type="entry name" value="RNaseH_sf"/>
</dbReference>
<proteinExistence type="predicted"/>
<dbReference type="SMART" id="SM00479">
    <property type="entry name" value="EXOIII"/>
    <property type="match status" value="1"/>
</dbReference>
<dbReference type="Pfam" id="PF00929">
    <property type="entry name" value="RNase_T"/>
    <property type="match status" value="1"/>
</dbReference>
<feature type="domain" description="GIY-YIG" evidence="1">
    <location>
        <begin position="195"/>
        <end position="271"/>
    </location>
</feature>
<dbReference type="SUPFAM" id="SSF53098">
    <property type="entry name" value="Ribonuclease H-like"/>
    <property type="match status" value="1"/>
</dbReference>
<dbReference type="CDD" id="cd06127">
    <property type="entry name" value="DEDDh"/>
    <property type="match status" value="1"/>
</dbReference>
<protein>
    <submittedName>
        <fullName evidence="2">GIY-YIG nuclease family protein</fullName>
    </submittedName>
</protein>
<dbReference type="SMART" id="SM00465">
    <property type="entry name" value="GIYc"/>
    <property type="match status" value="1"/>
</dbReference>
<sequence>MYTILDIETTGGKYNEEGITEIAIHKFDGHKVVDKFISLINPEREIQPFVVNLTGINAKMLRTAPKFYEVAKRIIEITEDSVLVAHNAQFDYRILRTEFRRLGYNFERKTLCTVDLSKKLLPDAESYSLGKLVRALGIPMSDRHRANGDAIATLKLFKLLLTKDTEKTIIKEVVREETHGELSQRQLDIVEQMPSETGLYYMHDKKGDILFLGKSTNIKKRVNQHFTKSGDKARQLQKETKTITFEETGSELVALLKENGELLKNNPKYNPNTRKKRLQALYMIPDINGYQKFEIGPYNKGKACVTTFNGALSAKNFLQKITAEFQLCPKLNGLEEAVCDNGQNNQCLGACKGQETPLDYNQRAQQVLEKYSLLGKSMIIIDKGREIGEYSAILIKNGIFQGFGYYDLNHQINNIHILESIITPMKGDVTTSHIIDSYLRKKRVKKIIDLNN</sequence>
<dbReference type="InterPro" id="IPR000305">
    <property type="entry name" value="GIY-YIG_endonuc"/>
</dbReference>
<dbReference type="Gene3D" id="3.40.1440.10">
    <property type="entry name" value="GIY-YIG endonuclease"/>
    <property type="match status" value="1"/>
</dbReference>
<dbReference type="CDD" id="cd10434">
    <property type="entry name" value="GIY-YIG_UvrC_Cho"/>
    <property type="match status" value="1"/>
</dbReference>
<dbReference type="Pfam" id="PF01541">
    <property type="entry name" value="GIY-YIG"/>
    <property type="match status" value="1"/>
</dbReference>
<organism evidence="2 3">
    <name type="scientific">Maribacter aquimaris</name>
    <dbReference type="NCBI Taxonomy" id="2737171"/>
    <lineage>
        <taxon>Bacteria</taxon>
        <taxon>Pseudomonadati</taxon>
        <taxon>Bacteroidota</taxon>
        <taxon>Flavobacteriia</taxon>
        <taxon>Flavobacteriales</taxon>
        <taxon>Flavobacteriaceae</taxon>
        <taxon>Maribacter</taxon>
    </lineage>
</organism>
<evidence type="ECO:0000313" key="2">
    <source>
        <dbReference type="EMBL" id="MBD0776529.1"/>
    </source>
</evidence>
<comment type="caution">
    <text evidence="2">The sequence shown here is derived from an EMBL/GenBank/DDBJ whole genome shotgun (WGS) entry which is preliminary data.</text>
</comment>
<evidence type="ECO:0000313" key="3">
    <source>
        <dbReference type="Proteomes" id="UP001166021"/>
    </source>
</evidence>
<dbReference type="InterPro" id="IPR012337">
    <property type="entry name" value="RNaseH-like_sf"/>
</dbReference>
<dbReference type="InterPro" id="IPR035901">
    <property type="entry name" value="GIY-YIG_endonuc_sf"/>
</dbReference>
<dbReference type="PROSITE" id="PS50164">
    <property type="entry name" value="GIY_YIG"/>
    <property type="match status" value="1"/>
</dbReference>